<evidence type="ECO:0000313" key="3">
    <source>
        <dbReference type="Proteomes" id="UP000219922"/>
    </source>
</evidence>
<reference evidence="2 3" key="1">
    <citation type="submission" date="2017-09" db="EMBL/GenBank/DDBJ databases">
        <title>Large-scale bioinformatics analysis of Bacillus genomes uncovers conserved roles of natural products in bacterial physiology.</title>
        <authorList>
            <consortium name="Agbiome Team Llc"/>
            <person name="Bleich R.M."/>
            <person name="Grubbs K.J."/>
            <person name="Santa Maria K.C."/>
            <person name="Allen S.E."/>
            <person name="Farag S."/>
            <person name="Shank E.A."/>
            <person name="Bowers A."/>
        </authorList>
    </citation>
    <scope>NUCLEOTIDE SEQUENCE [LARGE SCALE GENOMIC DNA]</scope>
    <source>
        <strain evidence="2 3">AFS092789</strain>
    </source>
</reference>
<dbReference type="Pfam" id="PF22819">
    <property type="entry name" value="TcaA_5th"/>
    <property type="match status" value="1"/>
</dbReference>
<accession>A0A9X6STY5</accession>
<feature type="domain" description="TcaA protein NTF2-like" evidence="1">
    <location>
        <begin position="4"/>
        <end position="113"/>
    </location>
</feature>
<evidence type="ECO:0000259" key="1">
    <source>
        <dbReference type="Pfam" id="PF22819"/>
    </source>
</evidence>
<gene>
    <name evidence="2" type="ORF">CON36_29350</name>
</gene>
<dbReference type="InterPro" id="IPR054528">
    <property type="entry name" value="TcaA_5th"/>
</dbReference>
<comment type="caution">
    <text evidence="2">The sequence shown here is derived from an EMBL/GenBank/DDBJ whole genome shotgun (WGS) entry which is preliminary data.</text>
</comment>
<proteinExistence type="predicted"/>
<name>A0A9X6STY5_BACCE</name>
<organism evidence="2 3">
    <name type="scientific">Bacillus cereus</name>
    <dbReference type="NCBI Taxonomy" id="1396"/>
    <lineage>
        <taxon>Bacteria</taxon>
        <taxon>Bacillati</taxon>
        <taxon>Bacillota</taxon>
        <taxon>Bacilli</taxon>
        <taxon>Bacillales</taxon>
        <taxon>Bacillaceae</taxon>
        <taxon>Bacillus</taxon>
        <taxon>Bacillus cereus group</taxon>
    </lineage>
</organism>
<sequence length="127" mass="14606">MSLEQAQEFINSYLAAGIATFNNRDIKYVKTFIEPNSAELKNISDYLVTLEKKGIKEDLIGADVLNVSKVSENVYNINVFSKYNISFNNGETKRFQSYNVVYQVVQKNNSILLRKNVKEDLVEKRDL</sequence>
<dbReference type="EMBL" id="NVMX01000061">
    <property type="protein sequence ID" value="PDZ95264.1"/>
    <property type="molecule type" value="Genomic_DNA"/>
</dbReference>
<evidence type="ECO:0000313" key="2">
    <source>
        <dbReference type="EMBL" id="PDZ95264.1"/>
    </source>
</evidence>
<dbReference type="Proteomes" id="UP000219922">
    <property type="component" value="Unassembled WGS sequence"/>
</dbReference>
<dbReference type="AlphaFoldDB" id="A0A9X6STY5"/>
<protein>
    <recommendedName>
        <fullName evidence="1">TcaA protein NTF2-like domain-containing protein</fullName>
    </recommendedName>
</protein>